<dbReference type="EMBL" id="FQZQ01000006">
    <property type="protein sequence ID" value="SHJ22160.1"/>
    <property type="molecule type" value="Genomic_DNA"/>
</dbReference>
<dbReference type="Pfam" id="PF06282">
    <property type="entry name" value="DUF1036"/>
    <property type="match status" value="1"/>
</dbReference>
<feature type="region of interest" description="Disordered" evidence="1">
    <location>
        <begin position="51"/>
        <end position="91"/>
    </location>
</feature>
<dbReference type="OrthoDB" id="9806840at2"/>
<proteinExistence type="predicted"/>
<dbReference type="AlphaFoldDB" id="A0A1M6HIZ0"/>
<dbReference type="InterPro" id="IPR009380">
    <property type="entry name" value="DUF1036"/>
</dbReference>
<feature type="region of interest" description="Disordered" evidence="1">
    <location>
        <begin position="554"/>
        <end position="627"/>
    </location>
</feature>
<evidence type="ECO:0000313" key="3">
    <source>
        <dbReference type="EMBL" id="SHJ22160.1"/>
    </source>
</evidence>
<feature type="compositionally biased region" description="Polar residues" evidence="1">
    <location>
        <begin position="396"/>
        <end position="418"/>
    </location>
</feature>
<evidence type="ECO:0000256" key="1">
    <source>
        <dbReference type="SAM" id="MobiDB-lite"/>
    </source>
</evidence>
<feature type="signal peptide" evidence="2">
    <location>
        <begin position="1"/>
        <end position="27"/>
    </location>
</feature>
<evidence type="ECO:0000313" key="4">
    <source>
        <dbReference type="Proteomes" id="UP000183982"/>
    </source>
</evidence>
<organism evidence="3 4">
    <name type="scientific">Shimia gijangensis</name>
    <dbReference type="NCBI Taxonomy" id="1470563"/>
    <lineage>
        <taxon>Bacteria</taxon>
        <taxon>Pseudomonadati</taxon>
        <taxon>Pseudomonadota</taxon>
        <taxon>Alphaproteobacteria</taxon>
        <taxon>Rhodobacterales</taxon>
        <taxon>Roseobacteraceae</taxon>
    </lineage>
</organism>
<gene>
    <name evidence="3" type="ORF">SAMN05444000_10664</name>
</gene>
<feature type="region of interest" description="Disordered" evidence="1">
    <location>
        <begin position="389"/>
        <end position="418"/>
    </location>
</feature>
<keyword evidence="4" id="KW-1185">Reference proteome</keyword>
<dbReference type="RefSeq" id="WP_073251038.1">
    <property type="nucleotide sequence ID" value="NZ_FQZQ01000006.1"/>
</dbReference>
<feature type="chain" id="PRO_5012115935" evidence="2">
    <location>
        <begin position="28"/>
        <end position="963"/>
    </location>
</feature>
<accession>A0A1M6HIZ0</accession>
<feature type="compositionally biased region" description="Low complexity" evidence="1">
    <location>
        <begin position="65"/>
        <end position="78"/>
    </location>
</feature>
<keyword evidence="2" id="KW-0732">Signal</keyword>
<evidence type="ECO:0000256" key="2">
    <source>
        <dbReference type="SAM" id="SignalP"/>
    </source>
</evidence>
<dbReference type="Proteomes" id="UP000183982">
    <property type="component" value="Unassembled WGS sequence"/>
</dbReference>
<sequence length="963" mass="104682">MKFFVPRITLIAALSTSMLALSGFAQSDDEFDAFGVTADGTTLDELVPETDELPPPQPYFEDAADAAPATTPTEATAPLMNEPTEQSEAPSDMAPGFATFDAPSNWVSHEIKGFHFKAPPDWKVVVDKKDSLVLFAGDMATRTGATITVMFDRHRPMDDDEGELLSQSDVRMPNGEIYLRAETALKQGDVAIRATAYSSSETNEDDDYTTIALAAMNQPYEHSAEILESILGTLVMPETYVKPRDEGLGGMVSFDLPKGWSVHHARDDQQVSFRSQYYSGYGEVATGHWITDEGGLDSVVTEHASAPETAQIFGYPATRQTWQGSTPEFYAGAAIVMGEYTYYRLTQCLSNGEPVAVMLAGAPDFLGGEDLAAVLASVELNLPDGITDCPAEPSKTPVSVQSTPLDSDTQVPATAPSQAEASMPLVMGTAIDVEGVTFVLPEGWETTYDTPADKMFQSPDGRTTILAFWWFPDEPLTGYDDDVTVKNVMIDHESVTQIMSKIGDLKSVLNVSERARSDEKRFIFTVESNELSLDELNALNETLIKNLRLQPALDPNWQAPQPTSTSSPLPAPEEDTASPGASARNGHADVRFGNSGLGKWRGEHVTLSNPGSGSPSDDGELEASALGDGKNGYFLAPNHVLGDWRGTESLRLVLRVKSGNGTYYSPYIDGGRGDIFLQSGTMSASIEFDHPVGTEWTTQIVRFDDPRWRVSGASSVQELLVNVTRFDVRAEYLNGDTRMSMAKIDWIAAQDVSELATTEAVNQPTTPAGSGERSTDVCDALYAEAKEINACFAYRAFANSCGSHLYAGFATAYIDENCAVPSTPNVPISPEPTAEAMPDRKQDSTAEAAGLRLCNATPYVQTISIGYHDVNDNWTSEGWWDLKQDKCVTVVSGDLKKRYYFYRAEVDGGPVTEGDYMFCTSRDEYIIVGDTDCVERGYKREGFAQIDTGPTGTSFVFTLTEAE</sequence>
<reference evidence="4" key="1">
    <citation type="submission" date="2016-11" db="EMBL/GenBank/DDBJ databases">
        <authorList>
            <person name="Varghese N."/>
            <person name="Submissions S."/>
        </authorList>
    </citation>
    <scope>NUCLEOTIDE SEQUENCE [LARGE SCALE GENOMIC DNA]</scope>
    <source>
        <strain evidence="4">DSM 100564</strain>
    </source>
</reference>
<protein>
    <submittedName>
        <fullName evidence="3">Uncharacterized membrane protein</fullName>
    </submittedName>
</protein>
<dbReference type="STRING" id="1470563.SAMN05444000_10664"/>
<name>A0A1M6HIZ0_9RHOB</name>
<feature type="compositionally biased region" description="Polar residues" evidence="1">
    <location>
        <begin position="558"/>
        <end position="568"/>
    </location>
</feature>